<evidence type="ECO:0000256" key="2">
    <source>
        <dbReference type="SAM" id="Phobius"/>
    </source>
</evidence>
<feature type="transmembrane region" description="Helical" evidence="2">
    <location>
        <begin position="120"/>
        <end position="140"/>
    </location>
</feature>
<dbReference type="RefSeq" id="WP_256335501.1">
    <property type="nucleotide sequence ID" value="NZ_FNJN01000001.1"/>
</dbReference>
<feature type="transmembrane region" description="Helical" evidence="2">
    <location>
        <begin position="233"/>
        <end position="251"/>
    </location>
</feature>
<evidence type="ECO:0000256" key="1">
    <source>
        <dbReference type="SAM" id="MobiDB-lite"/>
    </source>
</evidence>
<dbReference type="Pfam" id="PF19877">
    <property type="entry name" value="DUF6350"/>
    <property type="match status" value="1"/>
</dbReference>
<keyword evidence="2" id="KW-0812">Transmembrane</keyword>
<dbReference type="EMBL" id="FNJN01000001">
    <property type="protein sequence ID" value="SDO56457.1"/>
    <property type="molecule type" value="Genomic_DNA"/>
</dbReference>
<feature type="region of interest" description="Disordered" evidence="1">
    <location>
        <begin position="460"/>
        <end position="541"/>
    </location>
</feature>
<feature type="transmembrane region" description="Helical" evidence="2">
    <location>
        <begin position="195"/>
        <end position="221"/>
    </location>
</feature>
<proteinExistence type="predicted"/>
<keyword evidence="2" id="KW-0472">Membrane</keyword>
<evidence type="ECO:0000313" key="4">
    <source>
        <dbReference type="Proteomes" id="UP000186456"/>
    </source>
</evidence>
<feature type="transmembrane region" description="Helical" evidence="2">
    <location>
        <begin position="78"/>
        <end position="100"/>
    </location>
</feature>
<feature type="transmembrane region" description="Helical" evidence="2">
    <location>
        <begin position="43"/>
        <end position="66"/>
    </location>
</feature>
<feature type="transmembrane region" description="Helical" evidence="2">
    <location>
        <begin position="333"/>
        <end position="357"/>
    </location>
</feature>
<feature type="region of interest" description="Disordered" evidence="1">
    <location>
        <begin position="418"/>
        <end position="444"/>
    </location>
</feature>
<evidence type="ECO:0000313" key="3">
    <source>
        <dbReference type="EMBL" id="SDO56457.1"/>
    </source>
</evidence>
<accession>A0A1H0KKI4</accession>
<feature type="transmembrane region" description="Helical" evidence="2">
    <location>
        <begin position="147"/>
        <end position="167"/>
    </location>
</feature>
<feature type="transmembrane region" description="Helical" evidence="2">
    <location>
        <begin position="301"/>
        <end position="321"/>
    </location>
</feature>
<feature type="transmembrane region" description="Helical" evidence="2">
    <location>
        <begin position="377"/>
        <end position="394"/>
    </location>
</feature>
<dbReference type="Proteomes" id="UP000186456">
    <property type="component" value="Unassembled WGS sequence"/>
</dbReference>
<name>A0A1H0KKI4_MICTS</name>
<feature type="compositionally biased region" description="Pro residues" evidence="1">
    <location>
        <begin position="492"/>
        <end position="502"/>
    </location>
</feature>
<keyword evidence="2" id="KW-1133">Transmembrane helix</keyword>
<feature type="compositionally biased region" description="Basic and acidic residues" evidence="1">
    <location>
        <begin position="418"/>
        <end position="431"/>
    </location>
</feature>
<gene>
    <name evidence="3" type="ORF">SAMN04487788_0050</name>
</gene>
<protein>
    <submittedName>
        <fullName evidence="3">Uncharacterized protein</fullName>
    </submittedName>
</protein>
<reference evidence="3 4" key="1">
    <citation type="submission" date="2016-10" db="EMBL/GenBank/DDBJ databases">
        <authorList>
            <person name="de Groot N.N."/>
        </authorList>
    </citation>
    <scope>NUCLEOTIDE SEQUENCE [LARGE SCALE GENOMIC DNA]</scope>
    <source>
        <strain evidence="3 4">StLB037</strain>
    </source>
</reference>
<organism evidence="3 4">
    <name type="scientific">Microbacterium testaceum (strain StLB037)</name>
    <dbReference type="NCBI Taxonomy" id="979556"/>
    <lineage>
        <taxon>Bacteria</taxon>
        <taxon>Bacillati</taxon>
        <taxon>Actinomycetota</taxon>
        <taxon>Actinomycetes</taxon>
        <taxon>Micrococcales</taxon>
        <taxon>Microbacteriaceae</taxon>
        <taxon>Microbacterium</taxon>
    </lineage>
</organism>
<dbReference type="AlphaFoldDB" id="A0A1H0KKI4"/>
<dbReference type="InterPro" id="IPR045931">
    <property type="entry name" value="DUF6350"/>
</dbReference>
<sequence>MHRLLIALLAALDAVLAAAGGIAVVLAPLTLLWVFGVGSPDWGALWPAAAAVWHLGHLVPVTVTLPDAYLAVTGIDPTFATFTLSLAPLAFAAFTGLFAARSGARAAEAGGGLTGWISGSLVFAALSAGVALTSGAALVASETWLAILLPSLIFLVPSLIGALVGAWRVGDDGPVDALRERIERMPTAWAPVPGLALRGLALTTLGLVGVGAVVVVAGLIARASQVIGLYQASNADLIGATVIALGQLLYLPTLVLWGMSFAAGPGFALGTDTAVTPAATQVGALPGIPVLGAVPDSTSSWLLLLALLPVAVGALTGWILRSRMPFSTGPEPLGPRLVLAVAVAALTGGMGALAAVVSSGSMGPGRLVDTGPQPGPLALTLGLEVLVGLAILLLSPRFGADEGDDRFEEREDRGFSFAAREHVPFDRDEHATGPTPTGSRLGAGIAHDVWPSSYRDPDAVATDTALGTRGGASDFETSSSRAGGGASTRSVPLPPASDPTPSAPVTSAESAGASDDLTDDEVRARIRAAWSEHGGEPGDKG</sequence>